<feature type="transmembrane region" description="Helical" evidence="1">
    <location>
        <begin position="54"/>
        <end position="72"/>
    </location>
</feature>
<organism evidence="2 3">
    <name type="scientific">Clavibacter michiganensis</name>
    <dbReference type="NCBI Taxonomy" id="28447"/>
    <lineage>
        <taxon>Bacteria</taxon>
        <taxon>Bacillati</taxon>
        <taxon>Actinomycetota</taxon>
        <taxon>Actinomycetes</taxon>
        <taxon>Micrococcales</taxon>
        <taxon>Microbacteriaceae</taxon>
        <taxon>Clavibacter</taxon>
    </lineage>
</organism>
<dbReference type="RefSeq" id="WP_104290831.1">
    <property type="nucleotide sequence ID" value="NZ_PSXY01000021.1"/>
</dbReference>
<sequence length="200" mass="20716">MTPTARPAWWRLRRRLADAPPVLPALGIGVLYALLQTYARGAFGQAALGVDRLLATWTVGALVAAVAAVVLARRRRRPAGAVRAVEVSEAVDDGELPAGADPAAWSALLLRRRELHDQLGGPAALLVAGALLAGTLLLAALGGPPFAGTLPAVIAAVVAGLAIVRRRRVAEIDVLLQPLLSAAEEERDDPAHAADGPDAR</sequence>
<evidence type="ECO:0000313" key="2">
    <source>
        <dbReference type="EMBL" id="PPF66341.1"/>
    </source>
</evidence>
<feature type="transmembrane region" description="Helical" evidence="1">
    <location>
        <begin position="119"/>
        <end position="140"/>
    </location>
</feature>
<feature type="transmembrane region" description="Helical" evidence="1">
    <location>
        <begin position="146"/>
        <end position="164"/>
    </location>
</feature>
<gene>
    <name evidence="2" type="ORF">C5E16_11900</name>
</gene>
<comment type="caution">
    <text evidence="2">The sequence shown here is derived from an EMBL/GenBank/DDBJ whole genome shotgun (WGS) entry which is preliminary data.</text>
</comment>
<keyword evidence="1" id="KW-0812">Transmembrane</keyword>
<proteinExistence type="predicted"/>
<accession>A0A2S5VSC6</accession>
<name>A0A2S5VSC6_9MICO</name>
<dbReference type="Proteomes" id="UP000239241">
    <property type="component" value="Unassembled WGS sequence"/>
</dbReference>
<protein>
    <submittedName>
        <fullName evidence="2">Uncharacterized protein</fullName>
    </submittedName>
</protein>
<feature type="transmembrane region" description="Helical" evidence="1">
    <location>
        <begin position="21"/>
        <end position="39"/>
    </location>
</feature>
<evidence type="ECO:0000313" key="3">
    <source>
        <dbReference type="Proteomes" id="UP000239241"/>
    </source>
</evidence>
<reference evidence="2 3" key="1">
    <citation type="submission" date="2018-02" db="EMBL/GenBank/DDBJ databases">
        <title>Bacteriophage NCPPB3778 and a type I-E CRISPR drive the evolution of the US Biological Select Agent, Rathayibacter toxicus.</title>
        <authorList>
            <person name="Davis E.W.II."/>
            <person name="Tabima J.F."/>
            <person name="Weisberg A.J."/>
            <person name="Lopes L.D."/>
            <person name="Wiseman M.S."/>
            <person name="Wiseman M.S."/>
            <person name="Pupko T."/>
            <person name="Belcher M.S."/>
            <person name="Sechler A.J."/>
            <person name="Tancos M.A."/>
            <person name="Schroeder B.K."/>
            <person name="Murray T.D."/>
            <person name="Luster D.G."/>
            <person name="Schneider W.L."/>
            <person name="Rogers E."/>
            <person name="Andreote F.D."/>
            <person name="Grunwald N.J."/>
            <person name="Putnam M.L."/>
            <person name="Chang J.H."/>
        </authorList>
    </citation>
    <scope>NUCLEOTIDE SEQUENCE [LARGE SCALE GENOMIC DNA]</scope>
    <source>
        <strain evidence="2 3">AY1B3</strain>
    </source>
</reference>
<dbReference type="AlphaFoldDB" id="A0A2S5VSC6"/>
<keyword evidence="1" id="KW-1133">Transmembrane helix</keyword>
<keyword evidence="1" id="KW-0472">Membrane</keyword>
<evidence type="ECO:0000256" key="1">
    <source>
        <dbReference type="SAM" id="Phobius"/>
    </source>
</evidence>
<dbReference type="EMBL" id="PSXY01000021">
    <property type="protein sequence ID" value="PPF66341.1"/>
    <property type="molecule type" value="Genomic_DNA"/>
</dbReference>